<organism evidence="1 2">
    <name type="scientific">Durusdinium trenchii</name>
    <dbReference type="NCBI Taxonomy" id="1381693"/>
    <lineage>
        <taxon>Eukaryota</taxon>
        <taxon>Sar</taxon>
        <taxon>Alveolata</taxon>
        <taxon>Dinophyceae</taxon>
        <taxon>Suessiales</taxon>
        <taxon>Symbiodiniaceae</taxon>
        <taxon>Durusdinium</taxon>
    </lineage>
</organism>
<accession>A0ABP0PWW9</accession>
<feature type="non-terminal residue" evidence="1">
    <location>
        <position position="1"/>
    </location>
</feature>
<keyword evidence="2" id="KW-1185">Reference proteome</keyword>
<sequence>CSSFFLYSTRHPSKPCGENSSQLVWLKSVISEALTFVKSSSIVMTRVQPYALALALLCLAAPSGAIRADNELEANQTQLELDQFGCVGTWCCDKIKCEGTKSTAANYEPVFYKNCEKKPGKWTVDGTVVTPGMVQGSVSFKLDSRAPYMCEEECSVYKDTGAIRPPQIYKKTSVYRGGGAGHGENGKAECVFGTMWLKLAPDAKPKMV</sequence>
<protein>
    <submittedName>
        <fullName evidence="1">Uncharacterized protein</fullName>
    </submittedName>
</protein>
<proteinExistence type="predicted"/>
<dbReference type="EMBL" id="CAXAMM010038663">
    <property type="protein sequence ID" value="CAK9079907.1"/>
    <property type="molecule type" value="Genomic_DNA"/>
</dbReference>
<comment type="caution">
    <text evidence="1">The sequence shown here is derived from an EMBL/GenBank/DDBJ whole genome shotgun (WGS) entry which is preliminary data.</text>
</comment>
<dbReference type="Proteomes" id="UP001642464">
    <property type="component" value="Unassembled WGS sequence"/>
</dbReference>
<reference evidence="1 2" key="1">
    <citation type="submission" date="2024-02" db="EMBL/GenBank/DDBJ databases">
        <authorList>
            <person name="Chen Y."/>
            <person name="Shah S."/>
            <person name="Dougan E. K."/>
            <person name="Thang M."/>
            <person name="Chan C."/>
        </authorList>
    </citation>
    <scope>NUCLEOTIDE SEQUENCE [LARGE SCALE GENOMIC DNA]</scope>
</reference>
<evidence type="ECO:0000313" key="1">
    <source>
        <dbReference type="EMBL" id="CAK9079907.1"/>
    </source>
</evidence>
<gene>
    <name evidence="1" type="ORF">SCF082_LOCUS38124</name>
</gene>
<evidence type="ECO:0000313" key="2">
    <source>
        <dbReference type="Proteomes" id="UP001642464"/>
    </source>
</evidence>
<name>A0ABP0PWW9_9DINO</name>